<comment type="subcellular location">
    <subcellularLocation>
        <location evidence="1">Cell membrane</location>
        <topology evidence="1">Multi-pass membrane protein</topology>
    </subcellularLocation>
</comment>
<feature type="transmembrane region" description="Helical" evidence="10">
    <location>
        <begin position="73"/>
        <end position="95"/>
    </location>
</feature>
<dbReference type="EMBL" id="DVFK01000052">
    <property type="protein sequence ID" value="HIQ67558.1"/>
    <property type="molecule type" value="Genomic_DNA"/>
</dbReference>
<feature type="transmembrane region" description="Helical" evidence="10">
    <location>
        <begin position="350"/>
        <end position="368"/>
    </location>
</feature>
<evidence type="ECO:0000256" key="6">
    <source>
        <dbReference type="ARBA" id="ARBA00022989"/>
    </source>
</evidence>
<reference evidence="11" key="2">
    <citation type="journal article" date="2021" name="PeerJ">
        <title>Extensive microbial diversity within the chicken gut microbiome revealed by metagenomics and culture.</title>
        <authorList>
            <person name="Gilroy R."/>
            <person name="Ravi A."/>
            <person name="Getino M."/>
            <person name="Pursley I."/>
            <person name="Horton D.L."/>
            <person name="Alikhan N.F."/>
            <person name="Baker D."/>
            <person name="Gharbi K."/>
            <person name="Hall N."/>
            <person name="Watson M."/>
            <person name="Adriaenssens E.M."/>
            <person name="Foster-Nyarko E."/>
            <person name="Jarju S."/>
            <person name="Secka A."/>
            <person name="Antonio M."/>
            <person name="Oren A."/>
            <person name="Chaudhuri R.R."/>
            <person name="La Ragione R."/>
            <person name="Hildebrand F."/>
            <person name="Pallen M.J."/>
        </authorList>
    </citation>
    <scope>NUCLEOTIDE SEQUENCE</scope>
    <source>
        <strain evidence="11">13361</strain>
    </source>
</reference>
<sequence>MGFDSVFFISCLLPVGLILYWLIPGNRGKNVLLLLLSLLFYAFGSISALGLLLAAAVFNFLWGRLLRPGRKGLLILGVGANLAYLFVFKYLHFFLNQVVGVESDLGLAAPLGMSFFLFKAISFLVDTYRCPENTNGSFWDFLQYLSFFPQVTAGPIARYDQFAPQLASRRLTIPEAAAGIRRFIVGLGKKVLLCTTLAQAADGVFALESGSLNLPLAWLGAACYLLQIYFDFSGYSDMAIGLGQALGFSTPENFRYPYAAASIGDFWRRWHLSLSYWFRDYVYIPLGGNRKGKYRTALNKVIVFALCGVWHGAAWTFLAWGLWHGLFSALESLGIVPVKRLSQSRGGRGLLHVYTLLVVCLGFVLFRAESLVQAGSLMSAMFAGFSFPGEATVAFYRLCTRETLGVLVLGVVLSLPVKPWLEKHPPDWTEPLAYAGCLVMLALCMMKLAAGGFAPFIYAQF</sequence>
<dbReference type="GO" id="GO:0005886">
    <property type="term" value="C:plasma membrane"/>
    <property type="evidence" value="ECO:0007669"/>
    <property type="project" value="UniProtKB-SubCell"/>
</dbReference>
<evidence type="ECO:0000256" key="9">
    <source>
        <dbReference type="PIRNR" id="PIRNR016636"/>
    </source>
</evidence>
<feature type="transmembrane region" description="Helical" evidence="10">
    <location>
        <begin position="403"/>
        <end position="421"/>
    </location>
</feature>
<keyword evidence="8 9" id="KW-0012">Acyltransferase</keyword>
<dbReference type="InterPro" id="IPR028362">
    <property type="entry name" value="AlgI"/>
</dbReference>
<evidence type="ECO:0000256" key="5">
    <source>
        <dbReference type="ARBA" id="ARBA00022692"/>
    </source>
</evidence>
<dbReference type="PANTHER" id="PTHR13285:SF23">
    <property type="entry name" value="TEICHOIC ACID D-ALANYLTRANSFERASE"/>
    <property type="match status" value="1"/>
</dbReference>
<evidence type="ECO:0000256" key="10">
    <source>
        <dbReference type="SAM" id="Phobius"/>
    </source>
</evidence>
<evidence type="ECO:0000256" key="4">
    <source>
        <dbReference type="ARBA" id="ARBA00022679"/>
    </source>
</evidence>
<comment type="similarity">
    <text evidence="2 9">Belongs to the membrane-bound acyltransferase family.</text>
</comment>
<evidence type="ECO:0000256" key="1">
    <source>
        <dbReference type="ARBA" id="ARBA00004651"/>
    </source>
</evidence>
<evidence type="ECO:0000256" key="2">
    <source>
        <dbReference type="ARBA" id="ARBA00010323"/>
    </source>
</evidence>
<feature type="transmembrane region" description="Helical" evidence="10">
    <location>
        <begin position="35"/>
        <end position="61"/>
    </location>
</feature>
<evidence type="ECO:0000256" key="7">
    <source>
        <dbReference type="ARBA" id="ARBA00023136"/>
    </source>
</evidence>
<dbReference type="GO" id="GO:0042121">
    <property type="term" value="P:alginic acid biosynthetic process"/>
    <property type="evidence" value="ECO:0007669"/>
    <property type="project" value="InterPro"/>
</dbReference>
<evidence type="ECO:0000256" key="3">
    <source>
        <dbReference type="ARBA" id="ARBA00022475"/>
    </source>
</evidence>
<dbReference type="AlphaFoldDB" id="A0A9D0Z486"/>
<keyword evidence="7 9" id="KW-0472">Membrane</keyword>
<comment type="caution">
    <text evidence="11">The sequence shown here is derived from an EMBL/GenBank/DDBJ whole genome shotgun (WGS) entry which is preliminary data.</text>
</comment>
<protein>
    <submittedName>
        <fullName evidence="11">MBOAT family protein</fullName>
    </submittedName>
</protein>
<evidence type="ECO:0000313" key="11">
    <source>
        <dbReference type="EMBL" id="HIQ67558.1"/>
    </source>
</evidence>
<proteinExistence type="inferred from homology"/>
<keyword evidence="3 9" id="KW-1003">Cell membrane</keyword>
<keyword evidence="5 10" id="KW-0812">Transmembrane</keyword>
<organism evidence="11 12">
    <name type="scientific">Candidatus Faecousia excrementigallinarum</name>
    <dbReference type="NCBI Taxonomy" id="2840806"/>
    <lineage>
        <taxon>Bacteria</taxon>
        <taxon>Bacillati</taxon>
        <taxon>Bacillota</taxon>
        <taxon>Clostridia</taxon>
        <taxon>Eubacteriales</taxon>
        <taxon>Oscillospiraceae</taxon>
        <taxon>Faecousia</taxon>
    </lineage>
</organism>
<name>A0A9D0Z486_9FIRM</name>
<dbReference type="InterPro" id="IPR051085">
    <property type="entry name" value="MB_O-acyltransferase"/>
</dbReference>
<keyword evidence="6 10" id="KW-1133">Transmembrane helix</keyword>
<gene>
    <name evidence="11" type="ORF">IAB74_03485</name>
</gene>
<dbReference type="PIRSF" id="PIRSF016636">
    <property type="entry name" value="AlgI_DltB"/>
    <property type="match status" value="1"/>
</dbReference>
<dbReference type="PIRSF" id="PIRSF500217">
    <property type="entry name" value="AlgI"/>
    <property type="match status" value="1"/>
</dbReference>
<feature type="transmembrane region" description="Helical" evidence="10">
    <location>
        <begin position="297"/>
        <end position="314"/>
    </location>
</feature>
<feature type="transmembrane region" description="Helical" evidence="10">
    <location>
        <begin position="107"/>
        <end position="125"/>
    </location>
</feature>
<keyword evidence="4 9" id="KW-0808">Transferase</keyword>
<dbReference type="Pfam" id="PF03062">
    <property type="entry name" value="MBOAT"/>
    <property type="match status" value="1"/>
</dbReference>
<evidence type="ECO:0000256" key="8">
    <source>
        <dbReference type="ARBA" id="ARBA00023315"/>
    </source>
</evidence>
<dbReference type="InterPro" id="IPR004299">
    <property type="entry name" value="MBOAT_fam"/>
</dbReference>
<dbReference type="PANTHER" id="PTHR13285">
    <property type="entry name" value="ACYLTRANSFERASE"/>
    <property type="match status" value="1"/>
</dbReference>
<dbReference type="GO" id="GO:0016746">
    <property type="term" value="F:acyltransferase activity"/>
    <property type="evidence" value="ECO:0007669"/>
    <property type="project" value="UniProtKB-KW"/>
</dbReference>
<feature type="transmembrane region" description="Helical" evidence="10">
    <location>
        <begin position="5"/>
        <end position="23"/>
    </location>
</feature>
<feature type="transmembrane region" description="Helical" evidence="10">
    <location>
        <begin position="433"/>
        <end position="458"/>
    </location>
</feature>
<dbReference type="InterPro" id="IPR024194">
    <property type="entry name" value="Ac/AlaTfrase_AlgI/DltB"/>
</dbReference>
<dbReference type="Proteomes" id="UP000886796">
    <property type="component" value="Unassembled WGS sequence"/>
</dbReference>
<evidence type="ECO:0000313" key="12">
    <source>
        <dbReference type="Proteomes" id="UP000886796"/>
    </source>
</evidence>
<reference evidence="11" key="1">
    <citation type="submission" date="2020-10" db="EMBL/GenBank/DDBJ databases">
        <authorList>
            <person name="Gilroy R."/>
        </authorList>
    </citation>
    <scope>NUCLEOTIDE SEQUENCE</scope>
    <source>
        <strain evidence="11">13361</strain>
    </source>
</reference>
<accession>A0A9D0Z486</accession>